<evidence type="ECO:0000256" key="5">
    <source>
        <dbReference type="ARBA" id="ARBA00022989"/>
    </source>
</evidence>
<accession>A0ABU2REF3</accession>
<keyword evidence="5 10" id="KW-1133">Transmembrane helix</keyword>
<evidence type="ECO:0000256" key="10">
    <source>
        <dbReference type="SAM" id="Phobius"/>
    </source>
</evidence>
<comment type="caution">
    <text evidence="12">The sequence shown here is derived from an EMBL/GenBank/DDBJ whole genome shotgun (WGS) entry which is preliminary data.</text>
</comment>
<evidence type="ECO:0000256" key="7">
    <source>
        <dbReference type="ARBA" id="ARBA00023136"/>
    </source>
</evidence>
<keyword evidence="4" id="KW-0874">Quinone</keyword>
<dbReference type="CDD" id="cd12922">
    <property type="entry name" value="VKOR_5"/>
    <property type="match status" value="1"/>
</dbReference>
<name>A0ABU2REF3_9ACTN</name>
<keyword evidence="13" id="KW-1185">Reference proteome</keyword>
<proteinExistence type="inferred from homology"/>
<keyword evidence="6" id="KW-0560">Oxidoreductase</keyword>
<evidence type="ECO:0000256" key="2">
    <source>
        <dbReference type="ARBA" id="ARBA00006214"/>
    </source>
</evidence>
<keyword evidence="7 10" id="KW-0472">Membrane</keyword>
<evidence type="ECO:0000256" key="6">
    <source>
        <dbReference type="ARBA" id="ARBA00023002"/>
    </source>
</evidence>
<evidence type="ECO:0000256" key="9">
    <source>
        <dbReference type="ARBA" id="ARBA00023284"/>
    </source>
</evidence>
<feature type="transmembrane region" description="Helical" evidence="10">
    <location>
        <begin position="186"/>
        <end position="208"/>
    </location>
</feature>
<organism evidence="12 13">
    <name type="scientific">Streptomyces salyersiae</name>
    <dbReference type="NCBI Taxonomy" id="3075530"/>
    <lineage>
        <taxon>Bacteria</taxon>
        <taxon>Bacillati</taxon>
        <taxon>Actinomycetota</taxon>
        <taxon>Actinomycetes</taxon>
        <taxon>Kitasatosporales</taxon>
        <taxon>Streptomycetaceae</taxon>
        <taxon>Streptomyces</taxon>
    </lineage>
</organism>
<dbReference type="Proteomes" id="UP001183777">
    <property type="component" value="Unassembled WGS sequence"/>
</dbReference>
<dbReference type="RefSeq" id="WP_078884537.1">
    <property type="nucleotide sequence ID" value="NZ_JAVREX010000002.1"/>
</dbReference>
<feature type="transmembrane region" description="Helical" evidence="10">
    <location>
        <begin position="87"/>
        <end position="106"/>
    </location>
</feature>
<dbReference type="EMBL" id="JAVREX010000002">
    <property type="protein sequence ID" value="MDT0427256.1"/>
    <property type="molecule type" value="Genomic_DNA"/>
</dbReference>
<dbReference type="InterPro" id="IPR038354">
    <property type="entry name" value="VKOR_sf"/>
</dbReference>
<evidence type="ECO:0000256" key="1">
    <source>
        <dbReference type="ARBA" id="ARBA00004141"/>
    </source>
</evidence>
<feature type="transmembrane region" description="Helical" evidence="10">
    <location>
        <begin position="25"/>
        <end position="46"/>
    </location>
</feature>
<feature type="transmembrane region" description="Helical" evidence="10">
    <location>
        <begin position="112"/>
        <end position="133"/>
    </location>
</feature>
<feature type="transmembrane region" description="Helical" evidence="10">
    <location>
        <begin position="145"/>
        <end position="166"/>
    </location>
</feature>
<dbReference type="InterPro" id="IPR041714">
    <property type="entry name" value="VKOR_Actinobacteria"/>
</dbReference>
<evidence type="ECO:0000256" key="3">
    <source>
        <dbReference type="ARBA" id="ARBA00022692"/>
    </source>
</evidence>
<comment type="subcellular location">
    <subcellularLocation>
        <location evidence="1">Membrane</location>
        <topology evidence="1">Multi-pass membrane protein</topology>
    </subcellularLocation>
</comment>
<gene>
    <name evidence="12" type="ORF">RM649_06315</name>
</gene>
<reference evidence="13" key="1">
    <citation type="submission" date="2023-07" db="EMBL/GenBank/DDBJ databases">
        <title>30 novel species of actinomycetes from the DSMZ collection.</title>
        <authorList>
            <person name="Nouioui I."/>
        </authorList>
    </citation>
    <scope>NUCLEOTIDE SEQUENCE [LARGE SCALE GENOMIC DNA]</scope>
    <source>
        <strain evidence="13">DSM 41770</strain>
    </source>
</reference>
<protein>
    <submittedName>
        <fullName evidence="12">Vitamin K epoxide reductase family protein</fullName>
    </submittedName>
</protein>
<dbReference type="InterPro" id="IPR012932">
    <property type="entry name" value="VKOR"/>
</dbReference>
<dbReference type="SMART" id="SM00756">
    <property type="entry name" value="VKc"/>
    <property type="match status" value="1"/>
</dbReference>
<dbReference type="Gene3D" id="1.20.1440.130">
    <property type="entry name" value="VKOR domain"/>
    <property type="match status" value="1"/>
</dbReference>
<evidence type="ECO:0000313" key="12">
    <source>
        <dbReference type="EMBL" id="MDT0427256.1"/>
    </source>
</evidence>
<keyword evidence="8" id="KW-1015">Disulfide bond</keyword>
<feature type="domain" description="Vitamin K epoxide reductase" evidence="11">
    <location>
        <begin position="23"/>
        <end position="164"/>
    </location>
</feature>
<sequence>MTAITTSTASPALGVQPTVPVGQRLVALVLTIAGAIGLLAAFTLTVEKIALLKDPSYSPSCSINPVLSCGSVMSTPQAEVFGFPNPLLGIAGFAVVTALGVVLWTGAVWPRWMWWGLQTGVVFGVVFVHWLIFQSLYRIGALCPYCMAVWTVMIPLFWYTTLHAVTREHLPVPAAVRRGASAVADYHGVVLTAWYLIIAVLILQRFWLYWTSLL</sequence>
<evidence type="ECO:0000259" key="11">
    <source>
        <dbReference type="SMART" id="SM00756"/>
    </source>
</evidence>
<evidence type="ECO:0000256" key="4">
    <source>
        <dbReference type="ARBA" id="ARBA00022719"/>
    </source>
</evidence>
<keyword evidence="3 10" id="KW-0812">Transmembrane</keyword>
<evidence type="ECO:0000313" key="13">
    <source>
        <dbReference type="Proteomes" id="UP001183777"/>
    </source>
</evidence>
<keyword evidence="9" id="KW-0676">Redox-active center</keyword>
<dbReference type="Pfam" id="PF07884">
    <property type="entry name" value="VKOR"/>
    <property type="match status" value="1"/>
</dbReference>
<comment type="similarity">
    <text evidence="2">Belongs to the VKOR family.</text>
</comment>
<evidence type="ECO:0000256" key="8">
    <source>
        <dbReference type="ARBA" id="ARBA00023157"/>
    </source>
</evidence>